<keyword evidence="4" id="KW-0539">Nucleus</keyword>
<evidence type="ECO:0000313" key="8">
    <source>
        <dbReference type="EMBL" id="KKY22630.1"/>
    </source>
</evidence>
<feature type="region of interest" description="Disordered" evidence="6">
    <location>
        <begin position="242"/>
        <end position="276"/>
    </location>
</feature>
<comment type="caution">
    <text evidence="8">The sequence shown here is derived from an EMBL/GenBank/DDBJ whole genome shotgun (WGS) entry which is preliminary data.</text>
</comment>
<sequence>MSRKRPAPDTSPPFQIPTQAQSYAAHGSDLSNDQFLQWSENLKTDTQPNVPYSDPSMLASAGYPATPNMASSQQLVRTPSNQLVARGRTQHDLQGAQWVQGPNINNGNTQQAPADKDDLPLLQARALEAKKEAQAKRKQIPPFVQKLSSFLDQSKNTELIRWSDDGKSFIVLDEDEFAKTLIPELFKHNNYASFVRQLNMYGFHKKVGLADNSMRASERKNKSPSEYSHDFFRRGHPELLWAIQKPKNSGPGTKGKGRGSRGELEGDGDDNNDDYIEEIPNGVHAPRPRLAIEGGGLPASPNGQQLAQMVQNELRIIRAQQAAIARTISELRQEHQTLASQAMTFQEQHTRHENSINAILTFLATVYDRSLREGGANLNNLFGTSNPQDTNQGNVVDVDDYSFDQDPSNSNMQRPFKRQPLLLQAAPPVSGVQSGRAATISPSMGSSPYERRPPKKSSQSLRSSQSHTPGTVEEIYEPNMPIQQETNNQLPQSDIMSVIQNVNARNSVPGGSPSDLPTMLNSLETASGSIPLTDSQRANMLRMINNTGNQGGSANNALISPNPPEMPANFENRLADTRMDIDRLARMQAEQDESVQNLEKLLQPLSPNGNIPGIAGDQEVQIPPGLDLDEIFKTSDYFNGADTGLYDSKPAQPDPSIAYDPNAYADDELFGNGDTSGFGSTQDAEAQPFGLYNNDEDQGGHVGGRVESVASSEPSTPANTFDADVYQSKNGGANLGLGEGDAFRPTKKRRNNS</sequence>
<feature type="region of interest" description="Disordered" evidence="6">
    <location>
        <begin position="1"/>
        <end position="73"/>
    </location>
</feature>
<feature type="compositionally biased region" description="Polar residues" evidence="6">
    <location>
        <begin position="382"/>
        <end position="394"/>
    </location>
</feature>
<comment type="similarity">
    <text evidence="2 5">Belongs to the HSF family.</text>
</comment>
<dbReference type="InterPro" id="IPR000232">
    <property type="entry name" value="HSF_DNA-bd"/>
</dbReference>
<evidence type="ECO:0000259" key="7">
    <source>
        <dbReference type="SMART" id="SM00415"/>
    </source>
</evidence>
<accession>A0A0G2H1E4</accession>
<dbReference type="InterPro" id="IPR036388">
    <property type="entry name" value="WH-like_DNA-bd_sf"/>
</dbReference>
<gene>
    <name evidence="8" type="ORF">UCRPC4_g03248</name>
</gene>
<feature type="compositionally biased region" description="Low complexity" evidence="6">
    <location>
        <begin position="456"/>
        <end position="466"/>
    </location>
</feature>
<dbReference type="Proteomes" id="UP000053317">
    <property type="component" value="Unassembled WGS sequence"/>
</dbReference>
<dbReference type="PANTHER" id="PTHR10015:SF427">
    <property type="entry name" value="HEAT SHOCK FACTOR PROTEIN"/>
    <property type="match status" value="1"/>
</dbReference>
<evidence type="ECO:0000313" key="9">
    <source>
        <dbReference type="Proteomes" id="UP000053317"/>
    </source>
</evidence>
<dbReference type="SMART" id="SM00415">
    <property type="entry name" value="HSF"/>
    <property type="match status" value="1"/>
</dbReference>
<dbReference type="OrthoDB" id="60033at2759"/>
<comment type="subcellular location">
    <subcellularLocation>
        <location evidence="1">Nucleus</location>
    </subcellularLocation>
</comment>
<dbReference type="GO" id="GO:0005634">
    <property type="term" value="C:nucleus"/>
    <property type="evidence" value="ECO:0007669"/>
    <property type="project" value="UniProtKB-SubCell"/>
</dbReference>
<evidence type="ECO:0000256" key="2">
    <source>
        <dbReference type="ARBA" id="ARBA00006403"/>
    </source>
</evidence>
<dbReference type="PANTHER" id="PTHR10015">
    <property type="entry name" value="HEAT SHOCK TRANSCRIPTION FACTOR"/>
    <property type="match status" value="1"/>
</dbReference>
<evidence type="ECO:0000256" key="3">
    <source>
        <dbReference type="ARBA" id="ARBA00023125"/>
    </source>
</evidence>
<protein>
    <submittedName>
        <fullName evidence="8">Putative heat shock transcription factor</fullName>
    </submittedName>
</protein>
<dbReference type="GO" id="GO:0003700">
    <property type="term" value="F:DNA-binding transcription factor activity"/>
    <property type="evidence" value="ECO:0007669"/>
    <property type="project" value="InterPro"/>
</dbReference>
<reference evidence="8 9" key="1">
    <citation type="submission" date="2015-05" db="EMBL/GenBank/DDBJ databases">
        <title>Distinctive expansion of gene families associated with plant cell wall degradation and secondary metabolism in the genomes of grapevine trunk pathogens.</title>
        <authorList>
            <person name="Lawrence D.P."/>
            <person name="Travadon R."/>
            <person name="Rolshausen P.E."/>
            <person name="Baumgartner K."/>
        </authorList>
    </citation>
    <scope>NUCLEOTIDE SEQUENCE [LARGE SCALE GENOMIC DNA]</scope>
    <source>
        <strain evidence="8">UCRPC4</strain>
    </source>
</reference>
<feature type="compositionally biased region" description="Polar residues" evidence="6">
    <location>
        <begin position="29"/>
        <end position="50"/>
    </location>
</feature>
<dbReference type="Pfam" id="PF00447">
    <property type="entry name" value="HSF_DNA-bind"/>
    <property type="match status" value="1"/>
</dbReference>
<feature type="region of interest" description="Disordered" evidence="6">
    <location>
        <begin position="382"/>
        <end position="414"/>
    </location>
</feature>
<feature type="compositionally biased region" description="Acidic residues" evidence="6">
    <location>
        <begin position="265"/>
        <end position="276"/>
    </location>
</feature>
<dbReference type="Gene3D" id="1.10.10.10">
    <property type="entry name" value="Winged helix-like DNA-binding domain superfamily/Winged helix DNA-binding domain"/>
    <property type="match status" value="1"/>
</dbReference>
<keyword evidence="3" id="KW-0238">DNA-binding</keyword>
<evidence type="ECO:0000256" key="6">
    <source>
        <dbReference type="SAM" id="MobiDB-lite"/>
    </source>
</evidence>
<dbReference type="AlphaFoldDB" id="A0A0G2H1E4"/>
<evidence type="ECO:0000256" key="1">
    <source>
        <dbReference type="ARBA" id="ARBA00004123"/>
    </source>
</evidence>
<dbReference type="SUPFAM" id="SSF46785">
    <property type="entry name" value="Winged helix' DNA-binding domain"/>
    <property type="match status" value="1"/>
</dbReference>
<feature type="region of interest" description="Disordered" evidence="6">
    <location>
        <begin position="691"/>
        <end position="753"/>
    </location>
</feature>
<feature type="domain" description="HSF-type DNA-binding" evidence="7">
    <location>
        <begin position="139"/>
        <end position="246"/>
    </location>
</feature>
<feature type="compositionally biased region" description="Polar residues" evidence="6">
    <location>
        <begin position="709"/>
        <end position="719"/>
    </location>
</feature>
<dbReference type="FunFam" id="1.10.10.10:FF:000173">
    <property type="entry name" value="Heat shock transcription factor Hsf1"/>
    <property type="match status" value="1"/>
</dbReference>
<name>A0A0G2H1E4_PHACM</name>
<evidence type="ECO:0000256" key="5">
    <source>
        <dbReference type="RuleBase" id="RU004020"/>
    </source>
</evidence>
<keyword evidence="8" id="KW-0346">Stress response</keyword>
<reference evidence="8 9" key="2">
    <citation type="submission" date="2015-05" db="EMBL/GenBank/DDBJ databases">
        <authorList>
            <person name="Morales-Cruz A."/>
            <person name="Amrine K.C."/>
            <person name="Cantu D."/>
        </authorList>
    </citation>
    <scope>NUCLEOTIDE SEQUENCE [LARGE SCALE GENOMIC DNA]</scope>
    <source>
        <strain evidence="8">UCRPC4</strain>
    </source>
</reference>
<keyword evidence="9" id="KW-1185">Reference proteome</keyword>
<organism evidence="8 9">
    <name type="scientific">Phaeomoniella chlamydospora</name>
    <name type="common">Phaeoacremonium chlamydosporum</name>
    <dbReference type="NCBI Taxonomy" id="158046"/>
    <lineage>
        <taxon>Eukaryota</taxon>
        <taxon>Fungi</taxon>
        <taxon>Dikarya</taxon>
        <taxon>Ascomycota</taxon>
        <taxon>Pezizomycotina</taxon>
        <taxon>Eurotiomycetes</taxon>
        <taxon>Chaetothyriomycetidae</taxon>
        <taxon>Phaeomoniellales</taxon>
        <taxon>Phaeomoniellaceae</taxon>
        <taxon>Phaeomoniella</taxon>
    </lineage>
</organism>
<dbReference type="InterPro" id="IPR036390">
    <property type="entry name" value="WH_DNA-bd_sf"/>
</dbReference>
<feature type="region of interest" description="Disordered" evidence="6">
    <location>
        <begin position="428"/>
        <end position="471"/>
    </location>
</feature>
<dbReference type="GO" id="GO:0043565">
    <property type="term" value="F:sequence-specific DNA binding"/>
    <property type="evidence" value="ECO:0007669"/>
    <property type="project" value="InterPro"/>
</dbReference>
<proteinExistence type="inferred from homology"/>
<dbReference type="PRINTS" id="PR00056">
    <property type="entry name" value="HSFDOMAIN"/>
</dbReference>
<dbReference type="EMBL" id="LCWF01000075">
    <property type="protein sequence ID" value="KKY22630.1"/>
    <property type="molecule type" value="Genomic_DNA"/>
</dbReference>
<evidence type="ECO:0000256" key="4">
    <source>
        <dbReference type="ARBA" id="ARBA00023242"/>
    </source>
</evidence>